<sequence length="84" mass="9566">MFKRLFIDHPKTVDESYLEHFRFAAKFGLRMIWGGMGAVVHAIIPGLCKSTGSSTIRKLNDSVVEQREAKRKANGEMHSIEYII</sequence>
<dbReference type="EMBL" id="JBHSDH010000013">
    <property type="protein sequence ID" value="MFC4293056.1"/>
    <property type="molecule type" value="Genomic_DNA"/>
</dbReference>
<gene>
    <name evidence="1" type="ORF">ACFOWX_11585</name>
</gene>
<name>A0ABV8RLB2_9SPHN</name>
<dbReference type="Proteomes" id="UP001595887">
    <property type="component" value="Unassembled WGS sequence"/>
</dbReference>
<comment type="caution">
    <text evidence="1">The sequence shown here is derived from an EMBL/GenBank/DDBJ whole genome shotgun (WGS) entry which is preliminary data.</text>
</comment>
<reference evidence="2" key="1">
    <citation type="journal article" date="2019" name="Int. J. Syst. Evol. Microbiol.">
        <title>The Global Catalogue of Microorganisms (GCM) 10K type strain sequencing project: providing services to taxonomists for standard genome sequencing and annotation.</title>
        <authorList>
            <consortium name="The Broad Institute Genomics Platform"/>
            <consortium name="The Broad Institute Genome Sequencing Center for Infectious Disease"/>
            <person name="Wu L."/>
            <person name="Ma J."/>
        </authorList>
    </citation>
    <scope>NUCLEOTIDE SEQUENCE [LARGE SCALE GENOMIC DNA]</scope>
    <source>
        <strain evidence="2">CECT 8531</strain>
    </source>
</reference>
<keyword evidence="2" id="KW-1185">Reference proteome</keyword>
<protein>
    <submittedName>
        <fullName evidence="1">DUF6356 family protein</fullName>
    </submittedName>
</protein>
<proteinExistence type="predicted"/>
<evidence type="ECO:0000313" key="1">
    <source>
        <dbReference type="EMBL" id="MFC4293056.1"/>
    </source>
</evidence>
<evidence type="ECO:0000313" key="2">
    <source>
        <dbReference type="Proteomes" id="UP001595887"/>
    </source>
</evidence>
<dbReference type="InterPro" id="IPR045936">
    <property type="entry name" value="DUF6356"/>
</dbReference>
<dbReference type="RefSeq" id="WP_381424255.1">
    <property type="nucleotide sequence ID" value="NZ_JBHSDH010000013.1"/>
</dbReference>
<accession>A0ABV8RLB2</accession>
<organism evidence="1 2">
    <name type="scientific">Sphingorhabdus arenilitoris</name>
    <dbReference type="NCBI Taxonomy" id="1490041"/>
    <lineage>
        <taxon>Bacteria</taxon>
        <taxon>Pseudomonadati</taxon>
        <taxon>Pseudomonadota</taxon>
        <taxon>Alphaproteobacteria</taxon>
        <taxon>Sphingomonadales</taxon>
        <taxon>Sphingomonadaceae</taxon>
        <taxon>Sphingorhabdus</taxon>
    </lineage>
</organism>
<dbReference type="Pfam" id="PF19883">
    <property type="entry name" value="DUF6356"/>
    <property type="match status" value="1"/>
</dbReference>